<accession>A0ABU7GY90</accession>
<name>A0ABU7GY90_9PSED</name>
<dbReference type="EMBL" id="JAZDQQ010000051">
    <property type="protein sequence ID" value="MEE1883748.1"/>
    <property type="molecule type" value="Genomic_DNA"/>
</dbReference>
<protein>
    <submittedName>
        <fullName evidence="1">Uncharacterized protein</fullName>
    </submittedName>
</protein>
<dbReference type="RefSeq" id="WP_330126638.1">
    <property type="nucleotide sequence ID" value="NZ_JAZDQQ010000051.1"/>
</dbReference>
<organism evidence="1 2">
    <name type="scientific">Pseudomonas soli</name>
    <dbReference type="NCBI Taxonomy" id="1306993"/>
    <lineage>
        <taxon>Bacteria</taxon>
        <taxon>Pseudomonadati</taxon>
        <taxon>Pseudomonadota</taxon>
        <taxon>Gammaproteobacteria</taxon>
        <taxon>Pseudomonadales</taxon>
        <taxon>Pseudomonadaceae</taxon>
        <taxon>Pseudomonas</taxon>
    </lineage>
</organism>
<gene>
    <name evidence="1" type="ORF">V0R55_26675</name>
</gene>
<comment type="caution">
    <text evidence="1">The sequence shown here is derived from an EMBL/GenBank/DDBJ whole genome shotgun (WGS) entry which is preliminary data.</text>
</comment>
<reference evidence="1 2" key="1">
    <citation type="submission" date="2024-01" db="EMBL/GenBank/DDBJ databases">
        <title>Unpublished Manusciprt.</title>
        <authorList>
            <person name="Duman M."/>
            <person name="Valdes E.G."/>
            <person name="Ajmi N."/>
            <person name="Altun S."/>
            <person name="Saticioglu I.B."/>
        </authorList>
    </citation>
    <scope>NUCLEOTIDE SEQUENCE [LARGE SCALE GENOMIC DNA]</scope>
    <source>
        <strain evidence="1 2">139P</strain>
    </source>
</reference>
<sequence>MALSVSEISRAAIEQAAEECPAVEDQVPMMQYLMHRNDPREGLKLTIDIADFSDSVTVAVMPYAGMKENDVVEVIFQAFVTAGQPIGRMPEMKKTLTAENIGKPVVFKLNRADLLEPKNLTGFYANFYFTVTPAEEKCRTSITQSVQVLSGSPTVERLATPYFEHDVGVVLYPDEHPDGVSVMAPTYAGQKKNDIVVLFDSGGEVVDFIFVTQAKPLKFTLGNAWLEQNANQSGLALQMQYGRANEGLRSLPLPLRVARKREFTDPPKVPGQLTFFNARAGVAVTLPPNTDIGGGTTTMYIVGADNTKLLETSVYKELNGEKVFTFEPGKLDAILGLKTKVYFTYTSSAGGSLSSKSADLEISLPGSSEKVNLPRLQCVEAQGIDKLPEPTNDGVNLELSGWPLMAEGQWVRVRLDNGRNSALIVNRRITEEEVTAKLVMMPVDKSYFAGRTFNFITTLYFNFPRKPVKSPHFLVTPEEPEDPDTGARGEIELDVLTLERLDSE</sequence>
<evidence type="ECO:0000313" key="1">
    <source>
        <dbReference type="EMBL" id="MEE1883748.1"/>
    </source>
</evidence>
<dbReference type="Proteomes" id="UP001329505">
    <property type="component" value="Unassembled WGS sequence"/>
</dbReference>
<keyword evidence="2" id="KW-1185">Reference proteome</keyword>
<evidence type="ECO:0000313" key="2">
    <source>
        <dbReference type="Proteomes" id="UP001329505"/>
    </source>
</evidence>
<proteinExistence type="predicted"/>